<gene>
    <name evidence="1" type="ORF">CWM47_13505</name>
</gene>
<evidence type="ECO:0000313" key="2">
    <source>
        <dbReference type="Proteomes" id="UP000232883"/>
    </source>
</evidence>
<accession>A0A2K8YYP3</accession>
<dbReference type="PANTHER" id="PTHR42830:SF2">
    <property type="entry name" value="OSMC_OHR FAMILY PROTEIN"/>
    <property type="match status" value="1"/>
</dbReference>
<dbReference type="InterPro" id="IPR052707">
    <property type="entry name" value="OsmC_Ohr_Peroxiredoxin"/>
</dbReference>
<dbReference type="Pfam" id="PF02566">
    <property type="entry name" value="OsmC"/>
    <property type="match status" value="1"/>
</dbReference>
<keyword evidence="2" id="KW-1185">Reference proteome</keyword>
<dbReference type="Gene3D" id="3.30.300.20">
    <property type="match status" value="1"/>
</dbReference>
<dbReference type="SUPFAM" id="SSF82784">
    <property type="entry name" value="OsmC-like"/>
    <property type="match status" value="1"/>
</dbReference>
<dbReference type="AlphaFoldDB" id="A0A2K8YYP3"/>
<dbReference type="InterPro" id="IPR015946">
    <property type="entry name" value="KH_dom-like_a/b"/>
</dbReference>
<dbReference type="InterPro" id="IPR036102">
    <property type="entry name" value="OsmC/Ohrsf"/>
</dbReference>
<dbReference type="PANTHER" id="PTHR42830">
    <property type="entry name" value="OSMOTICALLY INDUCIBLE FAMILY PROTEIN"/>
    <property type="match status" value="1"/>
</dbReference>
<dbReference type="KEGG" id="spir:CWM47_13505"/>
<evidence type="ECO:0000313" key="1">
    <source>
        <dbReference type="EMBL" id="AUD02757.1"/>
    </source>
</evidence>
<sequence length="147" mass="16297">MEPIYYEVNLGWQHDRMGQLSSPALTTTIEVATPPDFPKGMAGIWSPEHLMVAAVSSCFMTSFLAISENSQLAFETFTCRAVGKLEKIDNVLMVAEITLFPEVVIVQESDMDKANRVLLKSEKVCLISNSIRSKVSMQPTIQVEVQA</sequence>
<dbReference type="EMBL" id="CP025096">
    <property type="protein sequence ID" value="AUD02757.1"/>
    <property type="molecule type" value="Genomic_DNA"/>
</dbReference>
<dbReference type="Proteomes" id="UP000232883">
    <property type="component" value="Chromosome"/>
</dbReference>
<organism evidence="1 2">
    <name type="scientific">Spirosoma pollinicola</name>
    <dbReference type="NCBI Taxonomy" id="2057025"/>
    <lineage>
        <taxon>Bacteria</taxon>
        <taxon>Pseudomonadati</taxon>
        <taxon>Bacteroidota</taxon>
        <taxon>Cytophagia</taxon>
        <taxon>Cytophagales</taxon>
        <taxon>Cytophagaceae</taxon>
        <taxon>Spirosoma</taxon>
    </lineage>
</organism>
<name>A0A2K8YYP3_9BACT</name>
<dbReference type="RefSeq" id="WP_100988473.1">
    <property type="nucleotide sequence ID" value="NZ_CP025096.1"/>
</dbReference>
<proteinExistence type="predicted"/>
<dbReference type="OrthoDB" id="9795405at2"/>
<reference evidence="1 2" key="1">
    <citation type="submission" date="2017-11" db="EMBL/GenBank/DDBJ databases">
        <title>Taxonomic description and genome sequences of Spirosoma HA7 sp. nov., isolated from pollen microhabitat of Corylus avellana.</title>
        <authorList>
            <person name="Ambika Manirajan B."/>
            <person name="Suarez C."/>
            <person name="Ratering S."/>
            <person name="Geissler-Plaum R."/>
            <person name="Cardinale M."/>
            <person name="Sylvia S."/>
        </authorList>
    </citation>
    <scope>NUCLEOTIDE SEQUENCE [LARGE SCALE GENOMIC DNA]</scope>
    <source>
        <strain evidence="1 2">HA7</strain>
    </source>
</reference>
<protein>
    <submittedName>
        <fullName evidence="1">Osmotically inducible protein OsmC</fullName>
    </submittedName>
</protein>
<dbReference type="InterPro" id="IPR003718">
    <property type="entry name" value="OsmC/Ohr_fam"/>
</dbReference>